<organism evidence="2 3">
    <name type="scientific">Kineococcus aurantiacus</name>
    <dbReference type="NCBI Taxonomy" id="37633"/>
    <lineage>
        <taxon>Bacteria</taxon>
        <taxon>Bacillati</taxon>
        <taxon>Actinomycetota</taxon>
        <taxon>Actinomycetes</taxon>
        <taxon>Kineosporiales</taxon>
        <taxon>Kineosporiaceae</taxon>
        <taxon>Kineococcus</taxon>
    </lineage>
</organism>
<dbReference type="EMBL" id="JACCBB010000001">
    <property type="protein sequence ID" value="NYD24956.1"/>
    <property type="molecule type" value="Genomic_DNA"/>
</dbReference>
<feature type="domain" description="SnoaL-like" evidence="1">
    <location>
        <begin position="17"/>
        <end position="132"/>
    </location>
</feature>
<dbReference type="InterPro" id="IPR032710">
    <property type="entry name" value="NTF2-like_dom_sf"/>
</dbReference>
<proteinExistence type="predicted"/>
<dbReference type="Pfam" id="PF13474">
    <property type="entry name" value="SnoaL_3"/>
    <property type="match status" value="1"/>
</dbReference>
<evidence type="ECO:0000313" key="3">
    <source>
        <dbReference type="Proteomes" id="UP000521922"/>
    </source>
</evidence>
<dbReference type="Gene3D" id="3.10.450.50">
    <property type="match status" value="1"/>
</dbReference>
<accession>A0A7Y9DQH9</accession>
<name>A0A7Y9DQH9_9ACTN</name>
<protein>
    <submittedName>
        <fullName evidence="2">Ketosteroid isomerase-like protein</fullName>
    </submittedName>
</protein>
<dbReference type="GO" id="GO:0016853">
    <property type="term" value="F:isomerase activity"/>
    <property type="evidence" value="ECO:0007669"/>
    <property type="project" value="UniProtKB-KW"/>
</dbReference>
<comment type="caution">
    <text evidence="2">The sequence shown here is derived from an EMBL/GenBank/DDBJ whole genome shotgun (WGS) entry which is preliminary data.</text>
</comment>
<dbReference type="Proteomes" id="UP000521922">
    <property type="component" value="Unassembled WGS sequence"/>
</dbReference>
<evidence type="ECO:0000259" key="1">
    <source>
        <dbReference type="Pfam" id="PF13474"/>
    </source>
</evidence>
<gene>
    <name evidence="2" type="ORF">BJ968_004496</name>
</gene>
<dbReference type="InterPro" id="IPR037401">
    <property type="entry name" value="SnoaL-like"/>
</dbReference>
<keyword evidence="3" id="KW-1185">Reference proteome</keyword>
<dbReference type="AlphaFoldDB" id="A0A7Y9DQH9"/>
<reference evidence="2 3" key="1">
    <citation type="submission" date="2020-07" db="EMBL/GenBank/DDBJ databases">
        <title>Sequencing the genomes of 1000 actinobacteria strains.</title>
        <authorList>
            <person name="Klenk H.-P."/>
        </authorList>
    </citation>
    <scope>NUCLEOTIDE SEQUENCE [LARGE SCALE GENOMIC DNA]</scope>
    <source>
        <strain evidence="2 3">DSM 7487</strain>
    </source>
</reference>
<keyword evidence="2" id="KW-0413">Isomerase</keyword>
<dbReference type="SUPFAM" id="SSF54427">
    <property type="entry name" value="NTF2-like"/>
    <property type="match status" value="1"/>
</dbReference>
<evidence type="ECO:0000313" key="2">
    <source>
        <dbReference type="EMBL" id="NYD24956.1"/>
    </source>
</evidence>
<dbReference type="RefSeq" id="WP_179755683.1">
    <property type="nucleotide sequence ID" value="NZ_BAAAGN010000015.1"/>
</dbReference>
<sequence length="156" mass="16977">MAGDEVPSTASRRDEDVRELAHRLVAAFGAGDLETYFACFADDATFAFPTHPEVLTSLQAHRRQRWEHEDAFTVLGCATSEAHWQVWSDAAVLVHRVATTVRAAGSESALDERGTIVFHRRAQGWRAVHEHLFVHPGAIRPTGTAVAAPTPGAPVS</sequence>